<proteinExistence type="predicted"/>
<name>T1J987_STRMM</name>
<reference evidence="2" key="2">
    <citation type="submission" date="2015-02" db="UniProtKB">
        <authorList>
            <consortium name="EnsemblMetazoa"/>
        </authorList>
    </citation>
    <scope>IDENTIFICATION</scope>
</reference>
<sequence length="520" mass="59852">MGNCASICAKTKTTDNNDSCGNTNLNIDSAKKVHIEPHVDKSKHTTTIITHKTSDGEVITSQQSCCEKIDDDGNKQCDRFRTNLRQFYQKLTLPNVPWINEEIDLPIAEYFTQLELKESDKSIEIEEIFNSVNGKQPTRILFEGQPGFGKTALATKLAYDWANNEEYIDFEFSFFIPLRELEKKSMEVVLVEIGNRCDFEDITQIVKKHKKQTLFILDGLDEISREERQEIMKILFKQKYSDVTVIVLCRTSHFTVSKEERKEIFGFSNVSGAFYDKRISLLGAKNNFRHILLNSKLFDSPLFRMLSPVVIAAGVKIEEIATTTEFYKKIFNATVKHNCEISQNNNIDLFDVTSFPMNNIQEQIRHFGLLSAEKIVQNDLKFDSNELTEEIRKMGFLINRKELIHCTSKKHYEGLNLSIMEFAAAYAFFVELKVNDMSASTEKLLKEMANHYYETRGTSQVLQFLASLLEDDLDRLLAFIDSCCAWFSIDFDLAASLVVRCSENNISNSKYQKNFIRPHE</sequence>
<evidence type="ECO:0000313" key="2">
    <source>
        <dbReference type="EnsemblMetazoa" id="SMAR010279-PA"/>
    </source>
</evidence>
<dbReference type="InterPro" id="IPR007111">
    <property type="entry name" value="NACHT_NTPase"/>
</dbReference>
<evidence type="ECO:0000313" key="3">
    <source>
        <dbReference type="Proteomes" id="UP000014500"/>
    </source>
</evidence>
<dbReference type="PhylomeDB" id="T1J987"/>
<dbReference type="Gene3D" id="3.40.50.300">
    <property type="entry name" value="P-loop containing nucleotide triphosphate hydrolases"/>
    <property type="match status" value="1"/>
</dbReference>
<accession>T1J987</accession>
<reference evidence="3" key="1">
    <citation type="submission" date="2011-05" db="EMBL/GenBank/DDBJ databases">
        <authorList>
            <person name="Richards S.R."/>
            <person name="Qu J."/>
            <person name="Jiang H."/>
            <person name="Jhangiani S.N."/>
            <person name="Agravi P."/>
            <person name="Goodspeed R."/>
            <person name="Gross S."/>
            <person name="Mandapat C."/>
            <person name="Jackson L."/>
            <person name="Mathew T."/>
            <person name="Pu L."/>
            <person name="Thornton R."/>
            <person name="Saada N."/>
            <person name="Wilczek-Boney K.B."/>
            <person name="Lee S."/>
            <person name="Kovar C."/>
            <person name="Wu Y."/>
            <person name="Scherer S.E."/>
            <person name="Worley K.C."/>
            <person name="Muzny D.M."/>
            <person name="Gibbs R."/>
        </authorList>
    </citation>
    <scope>NUCLEOTIDE SEQUENCE</scope>
    <source>
        <strain evidence="3">Brora</strain>
    </source>
</reference>
<dbReference type="CDD" id="cd00009">
    <property type="entry name" value="AAA"/>
    <property type="match status" value="1"/>
</dbReference>
<dbReference type="HOGENOM" id="CLU_512257_0_0_1"/>
<dbReference type="PANTHER" id="PTHR46844:SF1">
    <property type="entry name" value="SLR5058 PROTEIN"/>
    <property type="match status" value="1"/>
</dbReference>
<organism evidence="2 3">
    <name type="scientific">Strigamia maritima</name>
    <name type="common">European centipede</name>
    <name type="synonym">Geophilus maritimus</name>
    <dbReference type="NCBI Taxonomy" id="126957"/>
    <lineage>
        <taxon>Eukaryota</taxon>
        <taxon>Metazoa</taxon>
        <taxon>Ecdysozoa</taxon>
        <taxon>Arthropoda</taxon>
        <taxon>Myriapoda</taxon>
        <taxon>Chilopoda</taxon>
        <taxon>Pleurostigmophora</taxon>
        <taxon>Geophilomorpha</taxon>
        <taxon>Linotaeniidae</taxon>
        <taxon>Strigamia</taxon>
    </lineage>
</organism>
<dbReference type="SUPFAM" id="SSF52540">
    <property type="entry name" value="P-loop containing nucleoside triphosphate hydrolases"/>
    <property type="match status" value="1"/>
</dbReference>
<dbReference type="EnsemblMetazoa" id="SMAR010279-RA">
    <property type="protein sequence ID" value="SMAR010279-PA"/>
    <property type="gene ID" value="SMAR010279"/>
</dbReference>
<keyword evidence="3" id="KW-1185">Reference proteome</keyword>
<evidence type="ECO:0000259" key="1">
    <source>
        <dbReference type="PROSITE" id="PS50837"/>
    </source>
</evidence>
<dbReference type="PANTHER" id="PTHR46844">
    <property type="entry name" value="SLR5058 PROTEIN"/>
    <property type="match status" value="1"/>
</dbReference>
<dbReference type="Proteomes" id="UP000014500">
    <property type="component" value="Unassembled WGS sequence"/>
</dbReference>
<feature type="domain" description="NACHT" evidence="1">
    <location>
        <begin position="138"/>
        <end position="252"/>
    </location>
</feature>
<protein>
    <recommendedName>
        <fullName evidence="1">NACHT domain-containing protein</fullName>
    </recommendedName>
</protein>
<dbReference type="OMA" id="ESDHERY"/>
<dbReference type="EMBL" id="JH431971">
    <property type="status" value="NOT_ANNOTATED_CDS"/>
    <property type="molecule type" value="Genomic_DNA"/>
</dbReference>
<dbReference type="eggNOG" id="ENOG502QTJW">
    <property type="taxonomic scope" value="Eukaryota"/>
</dbReference>
<dbReference type="PROSITE" id="PS50837">
    <property type="entry name" value="NACHT"/>
    <property type="match status" value="1"/>
</dbReference>
<dbReference type="InterPro" id="IPR027417">
    <property type="entry name" value="P-loop_NTPase"/>
</dbReference>
<dbReference type="Pfam" id="PF05729">
    <property type="entry name" value="NACHT"/>
    <property type="match status" value="1"/>
</dbReference>
<dbReference type="AlphaFoldDB" id="T1J987"/>